<dbReference type="GO" id="GO:0005852">
    <property type="term" value="C:eukaryotic translation initiation factor 3 complex"/>
    <property type="evidence" value="ECO:0007669"/>
    <property type="project" value="InterPro"/>
</dbReference>
<gene>
    <name evidence="6" type="ORF">PCASD_25370</name>
</gene>
<dbReference type="GO" id="GO:0003723">
    <property type="term" value="F:RNA binding"/>
    <property type="evidence" value="ECO:0007669"/>
    <property type="project" value="InterPro"/>
</dbReference>
<dbReference type="Pfam" id="PF05470">
    <property type="entry name" value="eIF-3c_N"/>
    <property type="match status" value="2"/>
</dbReference>
<feature type="region of interest" description="Disordered" evidence="4">
    <location>
        <begin position="233"/>
        <end position="258"/>
    </location>
</feature>
<dbReference type="EMBL" id="PGCI01001364">
    <property type="protein sequence ID" value="PLW05296.1"/>
    <property type="molecule type" value="Genomic_DNA"/>
</dbReference>
<feature type="domain" description="Eukaryotic translation initiation factor 3 subunit C N-terminal" evidence="5">
    <location>
        <begin position="75"/>
        <end position="172"/>
    </location>
</feature>
<dbReference type="PANTHER" id="PTHR13937">
    <property type="entry name" value="EUKARYOTIC TRANSLATION INITATION FACTOR 3, SUBUNIT 8 EIF3S8 -RELATED"/>
    <property type="match status" value="1"/>
</dbReference>
<dbReference type="GO" id="GO:0031369">
    <property type="term" value="F:translation initiation factor binding"/>
    <property type="evidence" value="ECO:0007669"/>
    <property type="project" value="InterPro"/>
</dbReference>
<sequence length="293" mass="32042">MLHPNYDDQEERAPDSNATKNLQVRGSLISLSDRLDDEFTKSLQNIDPHKPNAVIQPLKAAMPELPSKIFTPTSSASDSSSYSSSELIHLLCAYLYKTNKSLLQTRAALCQIFKYGLHDKYYCAHDLLLMLHLQESVHGADDGMQIMYNRTVVQLGLSAFRLGLFKESQSILLVPGQLPATNAVGIPEATLVAEPSVQLMTVLEQTQRSMIPPPGSSSLATPRLSQVGLMMPSHTQFSSTSSPASSRRNPSLTNARIGGVSTMMSNTLASRPTLLNGHTVHSNISKLQILQQQ</sequence>
<feature type="compositionally biased region" description="Low complexity" evidence="4">
    <location>
        <begin position="233"/>
        <end position="251"/>
    </location>
</feature>
<evidence type="ECO:0000256" key="1">
    <source>
        <dbReference type="ARBA" id="ARBA00022490"/>
    </source>
</evidence>
<keyword evidence="3" id="KW-0648">Protein biosynthesis</keyword>
<dbReference type="PANTHER" id="PTHR13937:SF0">
    <property type="entry name" value="EUKARYOTIC TRANSLATION INITIATION FACTOR 3 SUBUNIT C-RELATED"/>
    <property type="match status" value="1"/>
</dbReference>
<evidence type="ECO:0000256" key="2">
    <source>
        <dbReference type="ARBA" id="ARBA00022540"/>
    </source>
</evidence>
<name>A0A2N5RWC3_9BASI</name>
<dbReference type="AlphaFoldDB" id="A0A2N5RWC3"/>
<dbReference type="InterPro" id="IPR027516">
    <property type="entry name" value="EIF3C"/>
</dbReference>
<accession>A0A2N5RWC3</accession>
<organism evidence="6 7">
    <name type="scientific">Puccinia coronata f. sp. avenae</name>
    <dbReference type="NCBI Taxonomy" id="200324"/>
    <lineage>
        <taxon>Eukaryota</taxon>
        <taxon>Fungi</taxon>
        <taxon>Dikarya</taxon>
        <taxon>Basidiomycota</taxon>
        <taxon>Pucciniomycotina</taxon>
        <taxon>Pucciniomycetes</taxon>
        <taxon>Pucciniales</taxon>
        <taxon>Pucciniaceae</taxon>
        <taxon>Puccinia</taxon>
    </lineage>
</organism>
<feature type="domain" description="Eukaryotic translation initiation factor 3 subunit C N-terminal" evidence="5">
    <location>
        <begin position="7"/>
        <end position="55"/>
    </location>
</feature>
<dbReference type="InterPro" id="IPR008905">
    <property type="entry name" value="EIF3C_N_dom"/>
</dbReference>
<evidence type="ECO:0000313" key="6">
    <source>
        <dbReference type="EMBL" id="PLW05296.1"/>
    </source>
</evidence>
<evidence type="ECO:0000256" key="3">
    <source>
        <dbReference type="ARBA" id="ARBA00022917"/>
    </source>
</evidence>
<keyword evidence="2" id="KW-0396">Initiation factor</keyword>
<dbReference type="Proteomes" id="UP000235392">
    <property type="component" value="Unassembled WGS sequence"/>
</dbReference>
<evidence type="ECO:0000259" key="5">
    <source>
        <dbReference type="Pfam" id="PF05470"/>
    </source>
</evidence>
<evidence type="ECO:0000313" key="7">
    <source>
        <dbReference type="Proteomes" id="UP000235392"/>
    </source>
</evidence>
<evidence type="ECO:0000256" key="4">
    <source>
        <dbReference type="SAM" id="MobiDB-lite"/>
    </source>
</evidence>
<proteinExistence type="predicted"/>
<protein>
    <recommendedName>
        <fullName evidence="5">Eukaryotic translation initiation factor 3 subunit C N-terminal domain-containing protein</fullName>
    </recommendedName>
</protein>
<dbReference type="GO" id="GO:0003743">
    <property type="term" value="F:translation initiation factor activity"/>
    <property type="evidence" value="ECO:0007669"/>
    <property type="project" value="UniProtKB-KW"/>
</dbReference>
<comment type="caution">
    <text evidence="6">The sequence shown here is derived from an EMBL/GenBank/DDBJ whole genome shotgun (WGS) entry which is preliminary data.</text>
</comment>
<reference evidence="6 7" key="1">
    <citation type="submission" date="2017-11" db="EMBL/GenBank/DDBJ databases">
        <title>De novo assembly and phasing of dikaryotic genomes from two isolates of Puccinia coronata f. sp. avenae, the causal agent of oat crown rust.</title>
        <authorList>
            <person name="Miller M.E."/>
            <person name="Zhang Y."/>
            <person name="Omidvar V."/>
            <person name="Sperschneider J."/>
            <person name="Schwessinger B."/>
            <person name="Raley C."/>
            <person name="Palmer J.M."/>
            <person name="Garnica D."/>
            <person name="Upadhyaya N."/>
            <person name="Rathjen J."/>
            <person name="Taylor J.M."/>
            <person name="Park R.F."/>
            <person name="Dodds P.N."/>
            <person name="Hirsch C.D."/>
            <person name="Kianian S.F."/>
            <person name="Figueroa M."/>
        </authorList>
    </citation>
    <scope>NUCLEOTIDE SEQUENCE [LARGE SCALE GENOMIC DNA]</scope>
    <source>
        <strain evidence="6">12SD80</strain>
    </source>
</reference>
<keyword evidence="1" id="KW-0963">Cytoplasm</keyword>